<dbReference type="EMBL" id="FUYS01000010">
    <property type="protein sequence ID" value="SKB85185.1"/>
    <property type="molecule type" value="Genomic_DNA"/>
</dbReference>
<sequence>MEIKGTANFFERVYEIVRQIPEGRVTSYGAIARSLGAAGSSRMVGYAMRAAHRANPPVPAHRVVNRIGVLSGKMAFGSSTLMQQLLENEGVEVVDDRIVNFRAVFWDPQEVISL</sequence>
<dbReference type="RefSeq" id="WP_079718075.1">
    <property type="nucleotide sequence ID" value="NZ_FUYS01000010.1"/>
</dbReference>
<protein>
    <submittedName>
        <fullName evidence="3">Methylated-DNA-protein-cysteine methyltransferase related protein</fullName>
    </submittedName>
</protein>
<dbReference type="PANTHER" id="PTHR42942">
    <property type="entry name" value="6-O-METHYLGUANINE DNA METHYLTRANSFERASE"/>
    <property type="match status" value="1"/>
</dbReference>
<dbReference type="GO" id="GO:0032259">
    <property type="term" value="P:methylation"/>
    <property type="evidence" value="ECO:0007669"/>
    <property type="project" value="UniProtKB-KW"/>
</dbReference>
<keyword evidence="3" id="KW-0489">Methyltransferase</keyword>
<dbReference type="InterPro" id="IPR036217">
    <property type="entry name" value="MethylDNA_cys_MeTrfase_DNAb"/>
</dbReference>
<dbReference type="SUPFAM" id="SSF46767">
    <property type="entry name" value="Methylated DNA-protein cysteine methyltransferase, C-terminal domain"/>
    <property type="match status" value="1"/>
</dbReference>
<keyword evidence="1" id="KW-0227">DNA damage</keyword>
<name>A0A1T5EMT9_9SPHI</name>
<dbReference type="STRING" id="623280.SAMN05660226_03435"/>
<dbReference type="GO" id="GO:0008168">
    <property type="term" value="F:methyltransferase activity"/>
    <property type="evidence" value="ECO:0007669"/>
    <property type="project" value="UniProtKB-KW"/>
</dbReference>
<gene>
    <name evidence="3" type="ORF">SAMN05660226_03435</name>
</gene>
<dbReference type="GO" id="GO:0006281">
    <property type="term" value="P:DNA repair"/>
    <property type="evidence" value="ECO:0007669"/>
    <property type="project" value="InterPro"/>
</dbReference>
<reference evidence="3 4" key="1">
    <citation type="submission" date="2017-02" db="EMBL/GenBank/DDBJ databases">
        <authorList>
            <person name="Peterson S.W."/>
        </authorList>
    </citation>
    <scope>NUCLEOTIDE SEQUENCE [LARGE SCALE GENOMIC DNA]</scope>
    <source>
        <strain evidence="3 4">DSM 22899</strain>
    </source>
</reference>
<organism evidence="3 4">
    <name type="scientific">Parapedobacter luteus</name>
    <dbReference type="NCBI Taxonomy" id="623280"/>
    <lineage>
        <taxon>Bacteria</taxon>
        <taxon>Pseudomonadati</taxon>
        <taxon>Bacteroidota</taxon>
        <taxon>Sphingobacteriia</taxon>
        <taxon>Sphingobacteriales</taxon>
        <taxon>Sphingobacteriaceae</taxon>
        <taxon>Parapedobacter</taxon>
    </lineage>
</organism>
<accession>A0A1T5EMT9</accession>
<dbReference type="CDD" id="cd06445">
    <property type="entry name" value="ATase"/>
    <property type="match status" value="1"/>
</dbReference>
<evidence type="ECO:0000313" key="3">
    <source>
        <dbReference type="EMBL" id="SKB85185.1"/>
    </source>
</evidence>
<dbReference type="AlphaFoldDB" id="A0A1T5EMT9"/>
<dbReference type="Gene3D" id="1.10.10.10">
    <property type="entry name" value="Winged helix-like DNA-binding domain superfamily/Winged helix DNA-binding domain"/>
    <property type="match status" value="1"/>
</dbReference>
<dbReference type="InterPro" id="IPR036388">
    <property type="entry name" value="WH-like_DNA-bd_sf"/>
</dbReference>
<dbReference type="Proteomes" id="UP000190541">
    <property type="component" value="Unassembled WGS sequence"/>
</dbReference>
<dbReference type="PANTHER" id="PTHR42942:SF1">
    <property type="entry name" value="ALKYLTRANSFERASE-LIKE PROTEIN 1"/>
    <property type="match status" value="1"/>
</dbReference>
<dbReference type="InterPro" id="IPR014048">
    <property type="entry name" value="MethylDNA_cys_MeTrfase_DNA-bd"/>
</dbReference>
<dbReference type="InterPro" id="IPR052520">
    <property type="entry name" value="ATL_DNA_repair"/>
</dbReference>
<evidence type="ECO:0000256" key="1">
    <source>
        <dbReference type="ARBA" id="ARBA00022763"/>
    </source>
</evidence>
<proteinExistence type="predicted"/>
<feature type="domain" description="Methylated-DNA-[protein]-cysteine S-methyltransferase DNA binding" evidence="2">
    <location>
        <begin position="8"/>
        <end position="91"/>
    </location>
</feature>
<evidence type="ECO:0000259" key="2">
    <source>
        <dbReference type="Pfam" id="PF01035"/>
    </source>
</evidence>
<evidence type="ECO:0000313" key="4">
    <source>
        <dbReference type="Proteomes" id="UP000190541"/>
    </source>
</evidence>
<dbReference type="Pfam" id="PF01035">
    <property type="entry name" value="DNA_binding_1"/>
    <property type="match status" value="1"/>
</dbReference>
<keyword evidence="4" id="KW-1185">Reference proteome</keyword>
<keyword evidence="3" id="KW-0808">Transferase</keyword>